<dbReference type="PANTHER" id="PTHR42720:SF1">
    <property type="entry name" value="GLYCEROL 3-PHOSPHATE OXIDASE"/>
    <property type="match status" value="1"/>
</dbReference>
<dbReference type="InterPro" id="IPR006076">
    <property type="entry name" value="FAD-dep_OxRdtase"/>
</dbReference>
<dbReference type="Gene3D" id="1.10.10.1100">
    <property type="entry name" value="BFD-like [2Fe-2S]-binding domain"/>
    <property type="match status" value="1"/>
</dbReference>
<dbReference type="Pfam" id="PF01266">
    <property type="entry name" value="DAO"/>
    <property type="match status" value="1"/>
</dbReference>
<dbReference type="SUPFAM" id="SSF54373">
    <property type="entry name" value="FAD-linked reductases, C-terminal domain"/>
    <property type="match status" value="1"/>
</dbReference>
<comment type="caution">
    <text evidence="3">The sequence shown here is derived from an EMBL/GenBank/DDBJ whole genome shotgun (WGS) entry which is preliminary data.</text>
</comment>
<dbReference type="InterPro" id="IPR041854">
    <property type="entry name" value="BFD-like_2Fe2S-bd_dom_sf"/>
</dbReference>
<feature type="domain" description="BFD-like [2Fe-2S]-binding" evidence="2">
    <location>
        <begin position="402"/>
        <end position="453"/>
    </location>
</feature>
<gene>
    <name evidence="3" type="ORF">HNR50_003240</name>
</gene>
<evidence type="ECO:0000259" key="1">
    <source>
        <dbReference type="Pfam" id="PF01266"/>
    </source>
</evidence>
<keyword evidence="3" id="KW-0560">Oxidoreductase</keyword>
<protein>
    <submittedName>
        <fullName evidence="3">Glycerol-3-phosphate dehydrogenase</fullName>
        <ecNumber evidence="3">1.1.5.3</ecNumber>
    </submittedName>
</protein>
<name>A0A841REY4_9SPIO</name>
<organism evidence="3 4">
    <name type="scientific">Spirochaeta isovalerica</name>
    <dbReference type="NCBI Taxonomy" id="150"/>
    <lineage>
        <taxon>Bacteria</taxon>
        <taxon>Pseudomonadati</taxon>
        <taxon>Spirochaetota</taxon>
        <taxon>Spirochaetia</taxon>
        <taxon>Spirochaetales</taxon>
        <taxon>Spirochaetaceae</taxon>
        <taxon>Spirochaeta</taxon>
    </lineage>
</organism>
<dbReference type="GO" id="GO:0004368">
    <property type="term" value="F:glycerol-3-phosphate dehydrogenase (quinone) activity"/>
    <property type="evidence" value="ECO:0007669"/>
    <property type="project" value="UniProtKB-EC"/>
</dbReference>
<dbReference type="SUPFAM" id="SSF51905">
    <property type="entry name" value="FAD/NAD(P)-binding domain"/>
    <property type="match status" value="1"/>
</dbReference>
<dbReference type="AlphaFoldDB" id="A0A841REY4"/>
<dbReference type="Gene3D" id="3.30.9.10">
    <property type="entry name" value="D-Amino Acid Oxidase, subunit A, domain 2"/>
    <property type="match status" value="1"/>
</dbReference>
<sequence>MSGLFDVTIIGAGVIGSAIARKLSSYDLKIALVEKECDVSFGVSKANSGIIHGGFHHDSTTLKSRLEVKGNLMFDQLKEELHFPFHRCGILVAAFNNDEMRTVEKLYQNGVNNKAIGIELCNHERILNLEPKLNRDVVGGLYAPGGGIIEPYRFVFSLVESAKKNGVELLTDFKVTGRVETDDRYRLESADGRSIESKWVVNAAGLYSDEISRIFEAEDFTITPRKGEEFLLDRNASAFTSKVIFPAPSHVSKGMLVIPTAEGTTMVGPTAQMVDDKQDASTSKANFQAIFSSARRLVPAVSERDIITSFTGLRPTIEGDDFYIEASSIKPRFVQVAGIQSPGLTAAPAIADHVKDILKVEGLSLSEKPGYDPYIEDVPRFRNSSKEELDALIAENPAYGEVICRCENISEAEIVAAVRQGHDTLDGVKFYTRAMMGRCQGGFCTHKIMKIISRETGMSMDELTKRGGGSWLVNKKVGDFALRDRA</sequence>
<dbReference type="RefSeq" id="WP_184747801.1">
    <property type="nucleotide sequence ID" value="NZ_JACHGJ010000007.1"/>
</dbReference>
<dbReference type="CDD" id="cd19946">
    <property type="entry name" value="GlpA-like_Fer2_BFD-like"/>
    <property type="match status" value="1"/>
</dbReference>
<dbReference type="Pfam" id="PF04324">
    <property type="entry name" value="Fer2_BFD"/>
    <property type="match status" value="1"/>
</dbReference>
<dbReference type="Gene3D" id="3.50.50.60">
    <property type="entry name" value="FAD/NAD(P)-binding domain"/>
    <property type="match status" value="1"/>
</dbReference>
<dbReference type="PANTHER" id="PTHR42720">
    <property type="entry name" value="GLYCEROL-3-PHOSPHATE DEHYDROGENASE"/>
    <property type="match status" value="1"/>
</dbReference>
<dbReference type="InterPro" id="IPR052745">
    <property type="entry name" value="G3P_Oxidase/Oxidoreductase"/>
</dbReference>
<dbReference type="InterPro" id="IPR007419">
    <property type="entry name" value="BFD-like_2Fe2S-bd_dom"/>
</dbReference>
<reference evidence="3 4" key="1">
    <citation type="submission" date="2020-08" db="EMBL/GenBank/DDBJ databases">
        <title>Genomic Encyclopedia of Type Strains, Phase IV (KMG-IV): sequencing the most valuable type-strain genomes for metagenomic binning, comparative biology and taxonomic classification.</title>
        <authorList>
            <person name="Goeker M."/>
        </authorList>
    </citation>
    <scope>NUCLEOTIDE SEQUENCE [LARGE SCALE GENOMIC DNA]</scope>
    <source>
        <strain evidence="3 4">DSM 2461</strain>
    </source>
</reference>
<evidence type="ECO:0000313" key="3">
    <source>
        <dbReference type="EMBL" id="MBB6481560.1"/>
    </source>
</evidence>
<proteinExistence type="predicted"/>
<dbReference type="EC" id="1.1.5.3" evidence="3"/>
<evidence type="ECO:0000259" key="2">
    <source>
        <dbReference type="Pfam" id="PF04324"/>
    </source>
</evidence>
<evidence type="ECO:0000313" key="4">
    <source>
        <dbReference type="Proteomes" id="UP000587760"/>
    </source>
</evidence>
<dbReference type="InterPro" id="IPR036188">
    <property type="entry name" value="FAD/NAD-bd_sf"/>
</dbReference>
<keyword evidence="4" id="KW-1185">Reference proteome</keyword>
<feature type="domain" description="FAD dependent oxidoreductase" evidence="1">
    <location>
        <begin position="6"/>
        <end position="355"/>
    </location>
</feature>
<accession>A0A841REY4</accession>
<dbReference type="EMBL" id="JACHGJ010000007">
    <property type="protein sequence ID" value="MBB6481560.1"/>
    <property type="molecule type" value="Genomic_DNA"/>
</dbReference>
<dbReference type="Proteomes" id="UP000587760">
    <property type="component" value="Unassembled WGS sequence"/>
</dbReference>